<dbReference type="EMBL" id="RBZN01000037">
    <property type="protein sequence ID" value="RKQ14868.1"/>
    <property type="molecule type" value="Genomic_DNA"/>
</dbReference>
<evidence type="ECO:0000313" key="12">
    <source>
        <dbReference type="Proteomes" id="UP000272238"/>
    </source>
</evidence>
<evidence type="ECO:0000256" key="7">
    <source>
        <dbReference type="ARBA" id="ARBA00022840"/>
    </source>
</evidence>
<dbReference type="Pfam" id="PF02518">
    <property type="entry name" value="HATPase_c"/>
    <property type="match status" value="1"/>
</dbReference>
<gene>
    <name evidence="11" type="ORF">D8M03_13065</name>
</gene>
<evidence type="ECO:0000256" key="1">
    <source>
        <dbReference type="ARBA" id="ARBA00000085"/>
    </source>
</evidence>
<dbReference type="AlphaFoldDB" id="A0A494YXX2"/>
<reference evidence="11 12" key="1">
    <citation type="journal article" date="2016" name="Antonie Van Leeuwenhoek">
        <title>Lysinibacillus endophyticus sp. nov., an indole-3-acetic acid producing endophytic bacterium isolated from corn root (Zea mays cv. Xinken-5).</title>
        <authorList>
            <person name="Yu J."/>
            <person name="Guan X."/>
            <person name="Liu C."/>
            <person name="Xiang W."/>
            <person name="Yu Z."/>
            <person name="Liu X."/>
            <person name="Wang G."/>
        </authorList>
    </citation>
    <scope>NUCLEOTIDE SEQUENCE [LARGE SCALE GENOMIC DNA]</scope>
    <source>
        <strain evidence="11 12">DSM 100506</strain>
    </source>
</reference>
<dbReference type="PANTHER" id="PTHR43065:SF46">
    <property type="entry name" value="C4-DICARBOXYLATE TRANSPORT SENSOR PROTEIN DCTB"/>
    <property type="match status" value="1"/>
</dbReference>
<organism evidence="11 12">
    <name type="scientific">Ureibacillus endophyticus</name>
    <dbReference type="NCBI Taxonomy" id="1978490"/>
    <lineage>
        <taxon>Bacteria</taxon>
        <taxon>Bacillati</taxon>
        <taxon>Bacillota</taxon>
        <taxon>Bacilli</taxon>
        <taxon>Bacillales</taxon>
        <taxon>Caryophanaceae</taxon>
        <taxon>Ureibacillus</taxon>
    </lineage>
</organism>
<feature type="transmembrane region" description="Helical" evidence="9">
    <location>
        <begin position="146"/>
        <end position="166"/>
    </location>
</feature>
<feature type="transmembrane region" description="Helical" evidence="9">
    <location>
        <begin position="92"/>
        <end position="114"/>
    </location>
</feature>
<keyword evidence="9" id="KW-1133">Transmembrane helix</keyword>
<dbReference type="InterPro" id="IPR003594">
    <property type="entry name" value="HATPase_dom"/>
</dbReference>
<proteinExistence type="predicted"/>
<dbReference type="PANTHER" id="PTHR43065">
    <property type="entry name" value="SENSOR HISTIDINE KINASE"/>
    <property type="match status" value="1"/>
</dbReference>
<dbReference type="CDD" id="cd00082">
    <property type="entry name" value="HisKA"/>
    <property type="match status" value="1"/>
</dbReference>
<sequence length="403" mass="45318">MEKILYESSPSRYYITVSITIFIMVMGLSVFNPRIGLGDVGFLIHVALVIILSVCLLIYPKFNTRHIRFSIVLISFALLYLLFFLYPDTGSTILLICFIPAISILFFDTLLFYFSIILNTLLLSISVAYIKFESLEAMYPYLTNDLIGNCINLIISQIILAFIFHLTSERIKRQQMLYEQMKHNERLKTAGELAAAVAHEIRNPLTVVKGYLQIYDQDAASDSGNKQKFRLLIEELETAEQVVTDLLSLSKPSTNRVAEKINVQTVIDNVAELLQSYGLSTKNKIEIDIENDCTINMNKMELHQVLVNIIKNAIEASYSGDSIVVRAVKRDEDVIITVTDYGKGMSSQELESIGTPFYSLKSKGTGLGIMICNQIVVNNNGSIHYESAVGKGTTVTIKLPYYH</sequence>
<evidence type="ECO:0000256" key="9">
    <source>
        <dbReference type="SAM" id="Phobius"/>
    </source>
</evidence>
<keyword evidence="7" id="KW-0067">ATP-binding</keyword>
<keyword evidence="9" id="KW-0812">Transmembrane</keyword>
<dbReference type="InterPro" id="IPR005467">
    <property type="entry name" value="His_kinase_dom"/>
</dbReference>
<dbReference type="Proteomes" id="UP000272238">
    <property type="component" value="Unassembled WGS sequence"/>
</dbReference>
<feature type="domain" description="Histidine kinase" evidence="10">
    <location>
        <begin position="196"/>
        <end position="403"/>
    </location>
</feature>
<dbReference type="EC" id="2.7.13.3" evidence="2"/>
<dbReference type="InterPro" id="IPR036890">
    <property type="entry name" value="HATPase_C_sf"/>
</dbReference>
<keyword evidence="3" id="KW-0597">Phosphoprotein</keyword>
<evidence type="ECO:0000256" key="6">
    <source>
        <dbReference type="ARBA" id="ARBA00022777"/>
    </source>
</evidence>
<evidence type="ECO:0000256" key="8">
    <source>
        <dbReference type="ARBA" id="ARBA00023012"/>
    </source>
</evidence>
<comment type="catalytic activity">
    <reaction evidence="1">
        <text>ATP + protein L-histidine = ADP + protein N-phospho-L-histidine.</text>
        <dbReference type="EC" id="2.7.13.3"/>
    </reaction>
</comment>
<dbReference type="PRINTS" id="PR00344">
    <property type="entry name" value="BCTRLSENSOR"/>
</dbReference>
<dbReference type="PROSITE" id="PS50109">
    <property type="entry name" value="HIS_KIN"/>
    <property type="match status" value="1"/>
</dbReference>
<dbReference type="GO" id="GO:0000155">
    <property type="term" value="F:phosphorelay sensor kinase activity"/>
    <property type="evidence" value="ECO:0007669"/>
    <property type="project" value="InterPro"/>
</dbReference>
<dbReference type="SMART" id="SM00388">
    <property type="entry name" value="HisKA"/>
    <property type="match status" value="1"/>
</dbReference>
<dbReference type="InterPro" id="IPR003661">
    <property type="entry name" value="HisK_dim/P_dom"/>
</dbReference>
<accession>A0A494YXX2</accession>
<dbReference type="RefSeq" id="WP_121215272.1">
    <property type="nucleotide sequence ID" value="NZ_JAMYWW010000001.1"/>
</dbReference>
<dbReference type="SMART" id="SM00387">
    <property type="entry name" value="HATPase_c"/>
    <property type="match status" value="1"/>
</dbReference>
<keyword evidence="4" id="KW-0808">Transferase</keyword>
<name>A0A494YXX2_9BACL</name>
<feature type="transmembrane region" description="Helical" evidence="9">
    <location>
        <begin position="12"/>
        <end position="30"/>
    </location>
</feature>
<dbReference type="GO" id="GO:0005524">
    <property type="term" value="F:ATP binding"/>
    <property type="evidence" value="ECO:0007669"/>
    <property type="project" value="UniProtKB-KW"/>
</dbReference>
<comment type="caution">
    <text evidence="11">The sequence shown here is derived from an EMBL/GenBank/DDBJ whole genome shotgun (WGS) entry which is preliminary data.</text>
</comment>
<dbReference type="Gene3D" id="3.30.565.10">
    <property type="entry name" value="Histidine kinase-like ATPase, C-terminal domain"/>
    <property type="match status" value="1"/>
</dbReference>
<dbReference type="SUPFAM" id="SSF47384">
    <property type="entry name" value="Homodimeric domain of signal transducing histidine kinase"/>
    <property type="match status" value="1"/>
</dbReference>
<keyword evidence="5" id="KW-0547">Nucleotide-binding</keyword>
<dbReference type="Gene3D" id="1.10.287.130">
    <property type="match status" value="1"/>
</dbReference>
<dbReference type="SUPFAM" id="SSF55874">
    <property type="entry name" value="ATPase domain of HSP90 chaperone/DNA topoisomerase II/histidine kinase"/>
    <property type="match status" value="1"/>
</dbReference>
<evidence type="ECO:0000256" key="2">
    <source>
        <dbReference type="ARBA" id="ARBA00012438"/>
    </source>
</evidence>
<evidence type="ECO:0000259" key="10">
    <source>
        <dbReference type="PROSITE" id="PS50109"/>
    </source>
</evidence>
<evidence type="ECO:0000256" key="4">
    <source>
        <dbReference type="ARBA" id="ARBA00022679"/>
    </source>
</evidence>
<keyword evidence="12" id="KW-1185">Reference proteome</keyword>
<dbReference type="OrthoDB" id="9815750at2"/>
<keyword evidence="8" id="KW-0902">Two-component regulatory system</keyword>
<feature type="transmembrane region" description="Helical" evidence="9">
    <location>
        <begin position="67"/>
        <end position="86"/>
    </location>
</feature>
<keyword evidence="9" id="KW-0472">Membrane</keyword>
<dbReference type="InterPro" id="IPR036097">
    <property type="entry name" value="HisK_dim/P_sf"/>
</dbReference>
<evidence type="ECO:0000256" key="5">
    <source>
        <dbReference type="ARBA" id="ARBA00022741"/>
    </source>
</evidence>
<keyword evidence="6" id="KW-0418">Kinase</keyword>
<feature type="transmembrane region" description="Helical" evidence="9">
    <location>
        <begin position="42"/>
        <end position="60"/>
    </location>
</feature>
<dbReference type="Pfam" id="PF00512">
    <property type="entry name" value="HisKA"/>
    <property type="match status" value="1"/>
</dbReference>
<evidence type="ECO:0000313" key="11">
    <source>
        <dbReference type="EMBL" id="RKQ14868.1"/>
    </source>
</evidence>
<dbReference type="InterPro" id="IPR004358">
    <property type="entry name" value="Sig_transdc_His_kin-like_C"/>
</dbReference>
<evidence type="ECO:0000256" key="3">
    <source>
        <dbReference type="ARBA" id="ARBA00022553"/>
    </source>
</evidence>
<protein>
    <recommendedName>
        <fullName evidence="2">histidine kinase</fullName>
        <ecNumber evidence="2">2.7.13.3</ecNumber>
    </recommendedName>
</protein>